<evidence type="ECO:0000313" key="7">
    <source>
        <dbReference type="EMBL" id="XBP94452.1"/>
    </source>
</evidence>
<evidence type="ECO:0000256" key="3">
    <source>
        <dbReference type="ARBA" id="ARBA00023125"/>
    </source>
</evidence>
<comment type="similarity">
    <text evidence="1">Belongs to the LysR transcriptional regulatory family.</text>
</comment>
<proteinExistence type="inferred from homology"/>
<dbReference type="InterPro" id="IPR036390">
    <property type="entry name" value="WH_DNA-bd_sf"/>
</dbReference>
<dbReference type="PANTHER" id="PTHR30346">
    <property type="entry name" value="TRANSCRIPTIONAL DUAL REGULATOR HCAR-RELATED"/>
    <property type="match status" value="1"/>
</dbReference>
<dbReference type="EMBL" id="CP157762">
    <property type="protein sequence ID" value="XBP94452.1"/>
    <property type="molecule type" value="Genomic_DNA"/>
</dbReference>
<accession>A0AAU7MAB8</accession>
<dbReference type="RefSeq" id="WP_350934373.1">
    <property type="nucleotide sequence ID" value="NZ_CP157762.1"/>
</dbReference>
<reference evidence="7" key="1">
    <citation type="submission" date="2024-01" db="EMBL/GenBank/DDBJ databases">
        <title>The genome sequence of Micromonospora mangrovi CCTCC AA 2012012.</title>
        <authorList>
            <person name="Gao J."/>
        </authorList>
    </citation>
    <scope>NUCLEOTIDE SEQUENCE</scope>
    <source>
        <strain evidence="7">CCTCC AA 2012012</strain>
    </source>
</reference>
<keyword evidence="4" id="KW-0804">Transcription</keyword>
<dbReference type="InterPro" id="IPR000847">
    <property type="entry name" value="LysR_HTH_N"/>
</dbReference>
<dbReference type="Pfam" id="PF03466">
    <property type="entry name" value="LysR_substrate"/>
    <property type="match status" value="1"/>
</dbReference>
<dbReference type="InterPro" id="IPR036388">
    <property type="entry name" value="WH-like_DNA-bd_sf"/>
</dbReference>
<dbReference type="PROSITE" id="PS50931">
    <property type="entry name" value="HTH_LYSR"/>
    <property type="match status" value="1"/>
</dbReference>
<dbReference type="Gene3D" id="3.40.190.10">
    <property type="entry name" value="Periplasmic binding protein-like II"/>
    <property type="match status" value="2"/>
</dbReference>
<evidence type="ECO:0000256" key="5">
    <source>
        <dbReference type="SAM" id="MobiDB-lite"/>
    </source>
</evidence>
<name>A0AAU7MAB8_9ACTN</name>
<dbReference type="FunFam" id="1.10.10.10:FF:000001">
    <property type="entry name" value="LysR family transcriptional regulator"/>
    <property type="match status" value="1"/>
</dbReference>
<dbReference type="PRINTS" id="PR00039">
    <property type="entry name" value="HTHLYSR"/>
</dbReference>
<organism evidence="7">
    <name type="scientific">Micromonospora sp. CCTCC AA 2012012</name>
    <dbReference type="NCBI Taxonomy" id="3111921"/>
    <lineage>
        <taxon>Bacteria</taxon>
        <taxon>Bacillati</taxon>
        <taxon>Actinomycetota</taxon>
        <taxon>Actinomycetes</taxon>
        <taxon>Micromonosporales</taxon>
        <taxon>Micromonosporaceae</taxon>
        <taxon>Micromonospora</taxon>
    </lineage>
</organism>
<evidence type="ECO:0000313" key="8">
    <source>
        <dbReference type="EMBL" id="XCH75151.1"/>
    </source>
</evidence>
<protein>
    <submittedName>
        <fullName evidence="7">LysR family transcriptional regulator</fullName>
    </submittedName>
</protein>
<dbReference type="SUPFAM" id="SSF46785">
    <property type="entry name" value="Winged helix' DNA-binding domain"/>
    <property type="match status" value="1"/>
</dbReference>
<dbReference type="GO" id="GO:0003677">
    <property type="term" value="F:DNA binding"/>
    <property type="evidence" value="ECO:0007669"/>
    <property type="project" value="UniProtKB-KW"/>
</dbReference>
<dbReference type="EMBL" id="CP159342">
    <property type="protein sequence ID" value="XCH75151.1"/>
    <property type="molecule type" value="Genomic_DNA"/>
</dbReference>
<evidence type="ECO:0000256" key="4">
    <source>
        <dbReference type="ARBA" id="ARBA00023163"/>
    </source>
</evidence>
<dbReference type="InterPro" id="IPR005119">
    <property type="entry name" value="LysR_subst-bd"/>
</dbReference>
<keyword evidence="3" id="KW-0238">DNA-binding</keyword>
<keyword evidence="2" id="KW-0805">Transcription regulation</keyword>
<dbReference type="GO" id="GO:0032993">
    <property type="term" value="C:protein-DNA complex"/>
    <property type="evidence" value="ECO:0007669"/>
    <property type="project" value="TreeGrafter"/>
</dbReference>
<gene>
    <name evidence="8" type="ORF">ABUL08_03310</name>
    <name evidence="7" type="ORF">VK199_03305</name>
</gene>
<dbReference type="GO" id="GO:0003700">
    <property type="term" value="F:DNA-binding transcription factor activity"/>
    <property type="evidence" value="ECO:0007669"/>
    <property type="project" value="InterPro"/>
</dbReference>
<evidence type="ECO:0000256" key="1">
    <source>
        <dbReference type="ARBA" id="ARBA00009437"/>
    </source>
</evidence>
<dbReference type="Gene3D" id="1.10.10.10">
    <property type="entry name" value="Winged helix-like DNA-binding domain superfamily/Winged helix DNA-binding domain"/>
    <property type="match status" value="1"/>
</dbReference>
<evidence type="ECO:0000259" key="6">
    <source>
        <dbReference type="PROSITE" id="PS50931"/>
    </source>
</evidence>
<evidence type="ECO:0000256" key="2">
    <source>
        <dbReference type="ARBA" id="ARBA00023015"/>
    </source>
</evidence>
<dbReference type="AlphaFoldDB" id="A0AAU7MAB8"/>
<reference evidence="8" key="2">
    <citation type="submission" date="2024-06" db="EMBL/GenBank/DDBJ databases">
        <title>Micromonospora mangrovi CCTCC AA 2012012 genome sequences.</title>
        <authorList>
            <person name="Gao J."/>
        </authorList>
    </citation>
    <scope>NUCLEOTIDE SEQUENCE</scope>
    <source>
        <strain evidence="8">CCTCC AA 2012012</strain>
    </source>
</reference>
<feature type="domain" description="HTH lysR-type" evidence="6">
    <location>
        <begin position="1"/>
        <end position="60"/>
    </location>
</feature>
<feature type="region of interest" description="Disordered" evidence="5">
    <location>
        <begin position="314"/>
        <end position="337"/>
    </location>
</feature>
<dbReference type="SUPFAM" id="SSF53850">
    <property type="entry name" value="Periplasmic binding protein-like II"/>
    <property type="match status" value="1"/>
</dbReference>
<dbReference type="Pfam" id="PF00126">
    <property type="entry name" value="HTH_1"/>
    <property type="match status" value="1"/>
</dbReference>
<dbReference type="PANTHER" id="PTHR30346:SF28">
    <property type="entry name" value="HTH-TYPE TRANSCRIPTIONAL REGULATOR CYNR"/>
    <property type="match status" value="1"/>
</dbReference>
<sequence>MELEVRQLRVFLAVARSESFSRAALFLGLTQPAVTAHVKRLERHFGLPLFARTTRMVRLTEAGRRLLPLAERVVFDLAEVDRVMAGGSPATFRFGAEAPALTRILGPLRRLLPTTDFDVVVELSERSVAQIRAGQRHAAQVYDFEVSPLPLDGLGSVVLDREPIWAVLPRSHRLAEAPAVALAELAGDPWVLRPTGQRLRRFVVEACRSAGFEPRVRHAATDGTAIEYMIADHGCVTLGSPINLGSPHYVQRPLADPVERTLRLVWSTGEVAHELVVVVADLMRGRYLDAALTNNPEYGRTLLDRRRRAAVPAAGAPAAGRVSVPPTGASVLPGPAQ</sequence>